<dbReference type="InterPro" id="IPR036830">
    <property type="entry name" value="PP_kinase_middle_dom_sf"/>
</dbReference>
<evidence type="ECO:0000256" key="8">
    <source>
        <dbReference type="RuleBase" id="RU003800"/>
    </source>
</evidence>
<proteinExistence type="inferred from homology"/>
<evidence type="ECO:0000256" key="2">
    <source>
        <dbReference type="ARBA" id="ARBA00022679"/>
    </source>
</evidence>
<feature type="binding site" evidence="7">
    <location>
        <position position="386"/>
    </location>
    <ligand>
        <name>Mg(2+)</name>
        <dbReference type="ChEBI" id="CHEBI:18420"/>
    </ligand>
</feature>
<dbReference type="CDD" id="cd09164">
    <property type="entry name" value="PLDc_EcPPK1_C1_like"/>
    <property type="match status" value="1"/>
</dbReference>
<dbReference type="InterPro" id="IPR036832">
    <property type="entry name" value="PPK_N_dom_sf"/>
</dbReference>
<dbReference type="RefSeq" id="WP_007366074.1">
    <property type="nucleotide sequence ID" value="NZ_ACLR01000220.1"/>
</dbReference>
<sequence length="699" mass="80696">MGKTTKRKVTKFPYIDRDISWMSFNRRILLESAREDVPLMERLNFLGIYSNNLDEFFRVRVASLRRIAEDEDLSALQRKKAERTLRKIYKLNKEYAETFEENFQQALDDLTEAGIRVVNELELTPRQEEQVFDFYIRQLGASTNPLSLRKMDFSADQIEESIYLAVQMKELEQGSGKPLRQSVGIIKAPVEKFGRFIRIADDEEGRVCIMFLDDVIRFNLKYIFAGLRFNSFEAYTFKFTKDAEMDIREEDVDVGVVQRVSKGLRRRRKGEMLRVVYDADMPGSLRNKIFRKAGLDSNDAKVAGGRYHNLRDLMDFPKCGRQDLCNEPQMPILGDGIDFTESMIDQVLHRDRHLHFPYHSFNRFLRLLREAAISDEVRGIKCTLYRVAKDSNVINALIAAAKNGKKVTVVVELLARFDEESNIAWAKEMIEAGINVLFGPETLKIHSKLVHITTRHGDIACIGTGNMHEGTARVYTDVMLMTANKSVAKEVADVFKYIEKPYLDTHFKELLVSPNDMRRRFIALINREIKNKLAGKPAYIMVKVNHIVDPALIKRLYAASQAGVDIDLLVRGNCSLVPGVKGVSENIRVYGIIDRYLEHSRIFIFCNNDDPLYFIGSADWMQRNLDRRIEVVAPVYDKEIQRDLHHIVACGLQDVSQGHYVNSHDGRPRREEAPTPWYRSQTDLYAYYLQQDIDTDTKI</sequence>
<evidence type="ECO:0000259" key="9">
    <source>
        <dbReference type="PROSITE" id="PS50035"/>
    </source>
</evidence>
<dbReference type="STRING" id="596327.PORUE0001_0503"/>
<dbReference type="InterPro" id="IPR001736">
    <property type="entry name" value="PLipase_D/transphosphatidylase"/>
</dbReference>
<dbReference type="SUPFAM" id="SSF143724">
    <property type="entry name" value="PHP14-like"/>
    <property type="match status" value="1"/>
</dbReference>
<reference evidence="10 11" key="1">
    <citation type="submission" date="2009-04" db="EMBL/GenBank/DDBJ databases">
        <authorList>
            <person name="Sebastian Y."/>
            <person name="Madupu R."/>
            <person name="Durkin A.S."/>
            <person name="Torralba M."/>
            <person name="Methe B."/>
            <person name="Sutton G.G."/>
            <person name="Strausberg R.L."/>
            <person name="Nelson K.E."/>
        </authorList>
    </citation>
    <scope>NUCLEOTIDE SEQUENCE [LARGE SCALE GENOMIC DNA]</scope>
    <source>
        <strain evidence="10 11">60-3</strain>
    </source>
</reference>
<evidence type="ECO:0000256" key="6">
    <source>
        <dbReference type="ARBA" id="ARBA00022842"/>
    </source>
</evidence>
<comment type="PTM">
    <text evidence="7 8">An intermediate of this reaction is the autophosphorylated ppk in which a phosphate is covalently linked to a histidine residue through a N-P bond.</text>
</comment>
<feature type="binding site" evidence="7">
    <location>
        <position position="475"/>
    </location>
    <ligand>
        <name>ATP</name>
        <dbReference type="ChEBI" id="CHEBI:30616"/>
    </ligand>
</feature>
<dbReference type="Pfam" id="PF02503">
    <property type="entry name" value="PP_kinase"/>
    <property type="match status" value="1"/>
</dbReference>
<evidence type="ECO:0000256" key="5">
    <source>
        <dbReference type="ARBA" id="ARBA00022840"/>
    </source>
</evidence>
<dbReference type="GO" id="GO:0009358">
    <property type="term" value="C:polyphosphate kinase complex"/>
    <property type="evidence" value="ECO:0007669"/>
    <property type="project" value="InterPro"/>
</dbReference>
<dbReference type="Proteomes" id="UP000003303">
    <property type="component" value="Unassembled WGS sequence"/>
</dbReference>
<evidence type="ECO:0000256" key="4">
    <source>
        <dbReference type="ARBA" id="ARBA00022777"/>
    </source>
</evidence>
<dbReference type="PANTHER" id="PTHR30218:SF0">
    <property type="entry name" value="POLYPHOSPHATE KINASE"/>
    <property type="match status" value="1"/>
</dbReference>
<dbReference type="Pfam" id="PF17941">
    <property type="entry name" value="PP_kinase_C_1"/>
    <property type="match status" value="1"/>
</dbReference>
<dbReference type="AlphaFoldDB" id="C2MDZ6"/>
<keyword evidence="2 7" id="KW-0808">Transferase</keyword>
<gene>
    <name evidence="10" type="primary">ppk1</name>
    <name evidence="7" type="synonym">ppk</name>
    <name evidence="10" type="ORF">PORUE0001_0503</name>
</gene>
<dbReference type="EMBL" id="ACLR01000220">
    <property type="protein sequence ID" value="EEK16056.1"/>
    <property type="molecule type" value="Genomic_DNA"/>
</dbReference>
<comment type="similarity">
    <text evidence="7 8">Belongs to the polyphosphate kinase 1 (PPK1) family.</text>
</comment>
<evidence type="ECO:0000313" key="11">
    <source>
        <dbReference type="Proteomes" id="UP000003303"/>
    </source>
</evidence>
<dbReference type="PIRSF" id="PIRSF015589">
    <property type="entry name" value="PP_kinase"/>
    <property type="match status" value="1"/>
</dbReference>
<keyword evidence="7" id="KW-0479">Metal-binding</keyword>
<comment type="function">
    <text evidence="7 8">Catalyzes the reversible transfer of the terminal phosphate of ATP to form a long-chain polyphosphate (polyP).</text>
</comment>
<comment type="catalytic activity">
    <reaction evidence="7 8">
        <text>[phosphate](n) + ATP = [phosphate](n+1) + ADP</text>
        <dbReference type="Rhea" id="RHEA:19573"/>
        <dbReference type="Rhea" id="RHEA-COMP:9859"/>
        <dbReference type="Rhea" id="RHEA-COMP:14280"/>
        <dbReference type="ChEBI" id="CHEBI:16838"/>
        <dbReference type="ChEBI" id="CHEBI:30616"/>
        <dbReference type="ChEBI" id="CHEBI:456216"/>
        <dbReference type="EC" id="2.7.4.1"/>
    </reaction>
</comment>
<dbReference type="NCBIfam" id="NF003917">
    <property type="entry name" value="PRK05443.1-1"/>
    <property type="match status" value="1"/>
</dbReference>
<dbReference type="GO" id="GO:0005524">
    <property type="term" value="F:ATP binding"/>
    <property type="evidence" value="ECO:0007669"/>
    <property type="project" value="UniProtKB-KW"/>
</dbReference>
<dbReference type="GO" id="GO:0008976">
    <property type="term" value="F:polyphosphate kinase activity"/>
    <property type="evidence" value="ECO:0007669"/>
    <property type="project" value="UniProtKB-UniRule"/>
</dbReference>
<feature type="active site" description="Phosphohistidine intermediate" evidence="7">
    <location>
        <position position="446"/>
    </location>
</feature>
<evidence type="ECO:0000256" key="3">
    <source>
        <dbReference type="ARBA" id="ARBA00022741"/>
    </source>
</evidence>
<dbReference type="PANTHER" id="PTHR30218">
    <property type="entry name" value="POLYPHOSPHATE KINASE"/>
    <property type="match status" value="1"/>
</dbReference>
<feature type="binding site" evidence="7">
    <location>
        <position position="416"/>
    </location>
    <ligand>
        <name>Mg(2+)</name>
        <dbReference type="ChEBI" id="CHEBI:18420"/>
    </ligand>
</feature>
<comment type="cofactor">
    <cofactor evidence="7">
        <name>Mg(2+)</name>
        <dbReference type="ChEBI" id="CHEBI:18420"/>
    </cofactor>
</comment>
<protein>
    <recommendedName>
        <fullName evidence="7 8">Polyphosphate kinase</fullName>
        <ecNumber evidence="7 8">2.7.4.1</ecNumber>
    </recommendedName>
    <alternativeName>
        <fullName evidence="7">ATP-polyphosphate phosphotransferase</fullName>
    </alternativeName>
    <alternativeName>
        <fullName evidence="7">Polyphosphoric acid kinase</fullName>
    </alternativeName>
</protein>
<dbReference type="GO" id="GO:0006799">
    <property type="term" value="P:polyphosphate biosynthetic process"/>
    <property type="evidence" value="ECO:0007669"/>
    <property type="project" value="UniProtKB-UniRule"/>
</dbReference>
<evidence type="ECO:0000256" key="1">
    <source>
        <dbReference type="ARBA" id="ARBA00022553"/>
    </source>
</evidence>
<name>C2MDZ6_9PORP</name>
<dbReference type="Gene3D" id="3.30.1840.10">
    <property type="entry name" value="Polyphosphate kinase middle domain"/>
    <property type="match status" value="1"/>
</dbReference>
<dbReference type="InterPro" id="IPR024953">
    <property type="entry name" value="PP_kinase_middle"/>
</dbReference>
<dbReference type="PROSITE" id="PS50035">
    <property type="entry name" value="PLD"/>
    <property type="match status" value="1"/>
</dbReference>
<dbReference type="InterPro" id="IPR003414">
    <property type="entry name" value="PP_kinase"/>
</dbReference>
<keyword evidence="4 7" id="KW-0418">Kinase</keyword>
<dbReference type="GO" id="GO:0046872">
    <property type="term" value="F:metal ion binding"/>
    <property type="evidence" value="ECO:0007669"/>
    <property type="project" value="UniProtKB-KW"/>
</dbReference>
<comment type="caution">
    <text evidence="10">The sequence shown here is derived from an EMBL/GenBank/DDBJ whole genome shotgun (WGS) entry which is preliminary data.</text>
</comment>
<evidence type="ECO:0000256" key="7">
    <source>
        <dbReference type="HAMAP-Rule" id="MF_00347"/>
    </source>
</evidence>
<dbReference type="SUPFAM" id="SSF56024">
    <property type="entry name" value="Phospholipase D/nuclease"/>
    <property type="match status" value="2"/>
</dbReference>
<dbReference type="Pfam" id="PF13090">
    <property type="entry name" value="PP_kinase_C"/>
    <property type="match status" value="1"/>
</dbReference>
<dbReference type="NCBIfam" id="NF003925">
    <property type="entry name" value="PRK05443.3-3"/>
    <property type="match status" value="1"/>
</dbReference>
<dbReference type="InterPro" id="IPR025200">
    <property type="entry name" value="PPK_C_dom2"/>
</dbReference>
<dbReference type="OrthoDB" id="9761456at2"/>
<dbReference type="eggNOG" id="COG0855">
    <property type="taxonomic scope" value="Bacteria"/>
</dbReference>
<keyword evidence="1 7" id="KW-0597">Phosphoprotein</keyword>
<feature type="binding site" evidence="7">
    <location>
        <position position="52"/>
    </location>
    <ligand>
        <name>ATP</name>
        <dbReference type="ChEBI" id="CHEBI:30616"/>
    </ligand>
</feature>
<keyword evidence="3 7" id="KW-0547">Nucleotide-binding</keyword>
<dbReference type="NCBIfam" id="TIGR03705">
    <property type="entry name" value="poly_P_kin"/>
    <property type="match status" value="1"/>
</dbReference>
<feature type="domain" description="PLD phosphodiesterase" evidence="9">
    <location>
        <begin position="594"/>
        <end position="624"/>
    </location>
</feature>
<organism evidence="10 11">
    <name type="scientific">Porphyromonas uenonis 60-3</name>
    <dbReference type="NCBI Taxonomy" id="596327"/>
    <lineage>
        <taxon>Bacteria</taxon>
        <taxon>Pseudomonadati</taxon>
        <taxon>Bacteroidota</taxon>
        <taxon>Bacteroidia</taxon>
        <taxon>Bacteroidales</taxon>
        <taxon>Porphyromonadaceae</taxon>
        <taxon>Porphyromonas</taxon>
    </lineage>
</organism>
<accession>C2MDZ6</accession>
<keyword evidence="6 7" id="KW-0460">Magnesium</keyword>
<feature type="binding site" evidence="7">
    <location>
        <position position="599"/>
    </location>
    <ligand>
        <name>ATP</name>
        <dbReference type="ChEBI" id="CHEBI:30616"/>
    </ligand>
</feature>
<dbReference type="Gene3D" id="1.20.58.310">
    <property type="entry name" value="Polyphosphate kinase N-terminal domain"/>
    <property type="match status" value="1"/>
</dbReference>
<feature type="binding site" evidence="7">
    <location>
        <position position="571"/>
    </location>
    <ligand>
        <name>ATP</name>
        <dbReference type="ChEBI" id="CHEBI:30616"/>
    </ligand>
</feature>
<dbReference type="Pfam" id="PF13089">
    <property type="entry name" value="PP_kinase_N"/>
    <property type="match status" value="1"/>
</dbReference>
<keyword evidence="11" id="KW-1185">Reference proteome</keyword>
<evidence type="ECO:0000313" key="10">
    <source>
        <dbReference type="EMBL" id="EEK16056.1"/>
    </source>
</evidence>
<dbReference type="InterPro" id="IPR025198">
    <property type="entry name" value="PPK_N_dom"/>
</dbReference>
<dbReference type="SUPFAM" id="SSF140356">
    <property type="entry name" value="PPK N-terminal domain-like"/>
    <property type="match status" value="1"/>
</dbReference>
<dbReference type="EC" id="2.7.4.1" evidence="7 8"/>
<dbReference type="Gene3D" id="3.30.870.10">
    <property type="entry name" value="Endonuclease Chain A"/>
    <property type="match status" value="2"/>
</dbReference>
<dbReference type="InterPro" id="IPR041108">
    <property type="entry name" value="PP_kinase_C_1"/>
</dbReference>
<dbReference type="HAMAP" id="MF_00347">
    <property type="entry name" value="Polyphosphate_kinase"/>
    <property type="match status" value="1"/>
</dbReference>
<keyword evidence="5 7" id="KW-0067">ATP-binding</keyword>